<keyword evidence="3" id="KW-1185">Reference proteome</keyword>
<organism evidence="2 3">
    <name type="scientific">Saguinus oedipus</name>
    <name type="common">Cotton-top tamarin</name>
    <name type="synonym">Oedipomidas oedipus</name>
    <dbReference type="NCBI Taxonomy" id="9490"/>
    <lineage>
        <taxon>Eukaryota</taxon>
        <taxon>Metazoa</taxon>
        <taxon>Chordata</taxon>
        <taxon>Craniata</taxon>
        <taxon>Vertebrata</taxon>
        <taxon>Euteleostomi</taxon>
        <taxon>Mammalia</taxon>
        <taxon>Eutheria</taxon>
        <taxon>Euarchontoglires</taxon>
        <taxon>Primates</taxon>
        <taxon>Haplorrhini</taxon>
        <taxon>Platyrrhini</taxon>
        <taxon>Cebidae</taxon>
        <taxon>Callitrichinae</taxon>
        <taxon>Saguinus</taxon>
    </lineage>
</organism>
<feature type="region of interest" description="Disordered" evidence="1">
    <location>
        <begin position="1"/>
        <end position="97"/>
    </location>
</feature>
<proteinExistence type="predicted"/>
<dbReference type="EMBL" id="JASSZA010000002">
    <property type="protein sequence ID" value="KAK2117479.1"/>
    <property type="molecule type" value="Genomic_DNA"/>
</dbReference>
<comment type="caution">
    <text evidence="2">The sequence shown here is derived from an EMBL/GenBank/DDBJ whole genome shotgun (WGS) entry which is preliminary data.</text>
</comment>
<sequence>MTKCGKRGPRDDLAERSSADPRARRRTSQRSPDEARGPLCQVWRGPCIPQSKRPSQGLGLGFLERDDWPGPRGLTLTNPAGPWQEQPPGNVGTAPSA</sequence>
<feature type="compositionally biased region" description="Basic and acidic residues" evidence="1">
    <location>
        <begin position="8"/>
        <end position="22"/>
    </location>
</feature>
<accession>A0ABQ9W7A3</accession>
<evidence type="ECO:0000313" key="3">
    <source>
        <dbReference type="Proteomes" id="UP001266305"/>
    </source>
</evidence>
<gene>
    <name evidence="2" type="ORF">P7K49_004365</name>
</gene>
<protein>
    <submittedName>
        <fullName evidence="2">Uncharacterized protein</fullName>
    </submittedName>
</protein>
<evidence type="ECO:0000313" key="2">
    <source>
        <dbReference type="EMBL" id="KAK2117479.1"/>
    </source>
</evidence>
<reference evidence="2 3" key="1">
    <citation type="submission" date="2023-05" db="EMBL/GenBank/DDBJ databases">
        <title>B98-5 Cell Line De Novo Hybrid Assembly: An Optical Mapping Approach.</title>
        <authorList>
            <person name="Kananen K."/>
            <person name="Auerbach J.A."/>
            <person name="Kautto E."/>
            <person name="Blachly J.S."/>
        </authorList>
    </citation>
    <scope>NUCLEOTIDE SEQUENCE [LARGE SCALE GENOMIC DNA]</scope>
    <source>
        <strain evidence="2">B95-8</strain>
        <tissue evidence="2">Cell line</tissue>
    </source>
</reference>
<name>A0ABQ9W7A3_SAGOE</name>
<evidence type="ECO:0000256" key="1">
    <source>
        <dbReference type="SAM" id="MobiDB-lite"/>
    </source>
</evidence>
<dbReference type="Proteomes" id="UP001266305">
    <property type="component" value="Unassembled WGS sequence"/>
</dbReference>